<evidence type="ECO:0000259" key="6">
    <source>
        <dbReference type="Pfam" id="PF00155"/>
    </source>
</evidence>
<dbReference type="Gene3D" id="3.90.1150.10">
    <property type="entry name" value="Aspartate Aminotransferase, domain 1"/>
    <property type="match status" value="1"/>
</dbReference>
<dbReference type="EMBL" id="CP093366">
    <property type="protein sequence ID" value="UQS81967.1"/>
    <property type="molecule type" value="Genomic_DNA"/>
</dbReference>
<dbReference type="Pfam" id="PF00155">
    <property type="entry name" value="Aminotran_1_2"/>
    <property type="match status" value="1"/>
</dbReference>
<accession>A0ABY4P8M4</accession>
<evidence type="ECO:0000256" key="2">
    <source>
        <dbReference type="ARBA" id="ARBA00012224"/>
    </source>
</evidence>
<keyword evidence="7" id="KW-0032">Aminotransferase</keyword>
<keyword evidence="8" id="KW-1185">Reference proteome</keyword>
<comment type="cofactor">
    <cofactor evidence="1">
        <name>pyridoxal 5'-phosphate</name>
        <dbReference type="ChEBI" id="CHEBI:597326"/>
    </cofactor>
</comment>
<dbReference type="InterPro" id="IPR051798">
    <property type="entry name" value="Class-II_PLP-Dep_Aminotrans"/>
</dbReference>
<dbReference type="NCBIfam" id="TIGR04350">
    <property type="entry name" value="C_S_lyase_PatB"/>
    <property type="match status" value="1"/>
</dbReference>
<dbReference type="InterPro" id="IPR015421">
    <property type="entry name" value="PyrdxlP-dep_Trfase_major"/>
</dbReference>
<dbReference type="SUPFAM" id="SSF53383">
    <property type="entry name" value="PLP-dependent transferases"/>
    <property type="match status" value="1"/>
</dbReference>
<dbReference type="EC" id="4.4.1.13" evidence="2"/>
<feature type="domain" description="Aminotransferase class I/classII large" evidence="6">
    <location>
        <begin position="34"/>
        <end position="385"/>
    </location>
</feature>
<evidence type="ECO:0000313" key="7">
    <source>
        <dbReference type="EMBL" id="UQS81967.1"/>
    </source>
</evidence>
<dbReference type="Proteomes" id="UP000831495">
    <property type="component" value="Chromosome"/>
</dbReference>
<sequence length="395" mass="44658">MNFDQVHQRHNTYSIKWDGAQDVYQNPEVIPMWIADMDFQSPKPIIEAVQKQVAQGIYGYTVEPGMTEIPSVIAQWLQQRNAWQIVPENLGYSAGVVNGLSMAIRGLTKEGDAIITQTPLYGHFKLAIEASKRQLITNPLMKTAQGYQIDWVDLETKIQTHHVKMAILCNPHNPTGRVWTPAELRHFVQICQKYQVIILSDDIHSDLILPGNHYSPLATVCPEYQDHMITFKSPSKTFNLAGFQFAYYYTTNEAYQTAMQQAASYASNPDLPTTLALPALKAAYQAGQPWLDELLIYLADNLQFLTDQIESQTKAQVTRSQATYLAWIDVSYLKVSEEQLQMALDQGGVGVQTNEEFDLTAQDGLFIRLNFATPRTILEEGIQRLIKVLQDLDQA</sequence>
<dbReference type="CDD" id="cd00609">
    <property type="entry name" value="AAT_like"/>
    <property type="match status" value="1"/>
</dbReference>
<proteinExistence type="inferred from homology"/>
<gene>
    <name evidence="7" type="ORF">MOO45_07200</name>
</gene>
<evidence type="ECO:0000256" key="4">
    <source>
        <dbReference type="ARBA" id="ARBA00023239"/>
    </source>
</evidence>
<evidence type="ECO:0000313" key="8">
    <source>
        <dbReference type="Proteomes" id="UP000831495"/>
    </source>
</evidence>
<reference evidence="7" key="1">
    <citation type="journal article" date="2022" name="Int. J. Syst. Evol. Microbiol.">
        <title>Apilactobacillus apisilvae sp. nov., Nicolia spurrieriana gen. nov. sp. nov., Bombilactobacillus folatiphilus sp. nov. and Bombilactobacillus thymidiniphilus sp. nov., four new lactic acid bacterial isolates from stingless bees Tetragonula carbonaria and Austroplebeia australis.</title>
        <authorList>
            <person name="Oliphant S.A."/>
            <person name="Watson-Haigh N.S."/>
            <person name="Sumby K.M."/>
            <person name="Gardner J."/>
            <person name="Groom S."/>
            <person name="Jiranek V."/>
        </authorList>
    </citation>
    <scope>NUCLEOTIDE SEQUENCE</scope>
    <source>
        <strain evidence="7">SG4_D2</strain>
    </source>
</reference>
<dbReference type="GO" id="GO:0008483">
    <property type="term" value="F:transaminase activity"/>
    <property type="evidence" value="ECO:0007669"/>
    <property type="project" value="UniProtKB-KW"/>
</dbReference>
<keyword evidence="3" id="KW-0663">Pyridoxal phosphate</keyword>
<organism evidence="7 8">
    <name type="scientific">Bombilactobacillus folatiphilus</name>
    <dbReference type="NCBI Taxonomy" id="2923362"/>
    <lineage>
        <taxon>Bacteria</taxon>
        <taxon>Bacillati</taxon>
        <taxon>Bacillota</taxon>
        <taxon>Bacilli</taxon>
        <taxon>Lactobacillales</taxon>
        <taxon>Lactobacillaceae</taxon>
        <taxon>Bombilactobacillus</taxon>
    </lineage>
</organism>
<name>A0ABY4P8M4_9LACO</name>
<evidence type="ECO:0000256" key="1">
    <source>
        <dbReference type="ARBA" id="ARBA00001933"/>
    </source>
</evidence>
<dbReference type="RefSeq" id="WP_249514235.1">
    <property type="nucleotide sequence ID" value="NZ_CP093366.1"/>
</dbReference>
<protein>
    <recommendedName>
        <fullName evidence="2">cysteine-S-conjugate beta-lyase</fullName>
        <ecNumber evidence="2">4.4.1.13</ecNumber>
    </recommendedName>
</protein>
<comment type="similarity">
    <text evidence="5">Belongs to the class-II pyridoxal-phosphate-dependent aminotransferase family. MalY/PatB cystathionine beta-lyase subfamily.</text>
</comment>
<dbReference type="InterPro" id="IPR004839">
    <property type="entry name" value="Aminotransferase_I/II_large"/>
</dbReference>
<dbReference type="PANTHER" id="PTHR43525">
    <property type="entry name" value="PROTEIN MALY"/>
    <property type="match status" value="1"/>
</dbReference>
<dbReference type="PANTHER" id="PTHR43525:SF1">
    <property type="entry name" value="PROTEIN MALY"/>
    <property type="match status" value="1"/>
</dbReference>
<evidence type="ECO:0000256" key="3">
    <source>
        <dbReference type="ARBA" id="ARBA00022898"/>
    </source>
</evidence>
<dbReference type="InterPro" id="IPR015424">
    <property type="entry name" value="PyrdxlP-dep_Trfase"/>
</dbReference>
<dbReference type="InterPro" id="IPR027619">
    <property type="entry name" value="C-S_lyase_PatB-like"/>
</dbReference>
<dbReference type="Gene3D" id="3.40.640.10">
    <property type="entry name" value="Type I PLP-dependent aspartate aminotransferase-like (Major domain)"/>
    <property type="match status" value="1"/>
</dbReference>
<evidence type="ECO:0000256" key="5">
    <source>
        <dbReference type="ARBA" id="ARBA00037974"/>
    </source>
</evidence>
<dbReference type="InterPro" id="IPR015422">
    <property type="entry name" value="PyrdxlP-dep_Trfase_small"/>
</dbReference>
<keyword evidence="7" id="KW-0808">Transferase</keyword>
<keyword evidence="4" id="KW-0456">Lyase</keyword>